<keyword evidence="1" id="KW-0812">Transmembrane</keyword>
<dbReference type="InParanoid" id="A0BB73"/>
<feature type="transmembrane region" description="Helical" evidence="1">
    <location>
        <begin position="23"/>
        <end position="43"/>
    </location>
</feature>
<gene>
    <name evidence="2" type="ORF">GSPATT00000225001</name>
</gene>
<dbReference type="SUPFAM" id="SSF103473">
    <property type="entry name" value="MFS general substrate transporter"/>
    <property type="match status" value="1"/>
</dbReference>
<dbReference type="AlphaFoldDB" id="A0BB73"/>
<sequence length="95" mass="10754">MRPMLQYYYIAGTILDVKTKKQAYVFIILGVFKFISGICSGYISDRDHFYMVATTSTIIVELALIVSIISDYTDNYTLCFIAGALLETFNCLLLI</sequence>
<evidence type="ECO:0000313" key="2">
    <source>
        <dbReference type="EMBL" id="CAK55790.1"/>
    </source>
</evidence>
<dbReference type="KEGG" id="ptm:GSPATT00000225001"/>
<dbReference type="OrthoDB" id="289546at2759"/>
<evidence type="ECO:0008006" key="4">
    <source>
        <dbReference type="Google" id="ProtNLM"/>
    </source>
</evidence>
<keyword evidence="1" id="KW-0472">Membrane</keyword>
<protein>
    <recommendedName>
        <fullName evidence="4">Major facilitator superfamily (MFS) profile domain-containing protein</fullName>
    </recommendedName>
</protein>
<keyword evidence="1" id="KW-1133">Transmembrane helix</keyword>
<keyword evidence="3" id="KW-1185">Reference proteome</keyword>
<proteinExistence type="predicted"/>
<feature type="transmembrane region" description="Helical" evidence="1">
    <location>
        <begin position="50"/>
        <end position="69"/>
    </location>
</feature>
<evidence type="ECO:0000256" key="1">
    <source>
        <dbReference type="SAM" id="Phobius"/>
    </source>
</evidence>
<organism evidence="2 3">
    <name type="scientific">Paramecium tetraurelia</name>
    <dbReference type="NCBI Taxonomy" id="5888"/>
    <lineage>
        <taxon>Eukaryota</taxon>
        <taxon>Sar</taxon>
        <taxon>Alveolata</taxon>
        <taxon>Ciliophora</taxon>
        <taxon>Intramacronucleata</taxon>
        <taxon>Oligohymenophorea</taxon>
        <taxon>Peniculida</taxon>
        <taxon>Parameciidae</taxon>
        <taxon>Paramecium</taxon>
    </lineage>
</organism>
<evidence type="ECO:0000313" key="3">
    <source>
        <dbReference type="Proteomes" id="UP000000600"/>
    </source>
</evidence>
<dbReference type="GeneID" id="5008972"/>
<dbReference type="Proteomes" id="UP000000600">
    <property type="component" value="Unassembled WGS sequence"/>
</dbReference>
<dbReference type="HOGENOM" id="CLU_2377288_0_0_1"/>
<reference evidence="2 3" key="1">
    <citation type="journal article" date="2006" name="Nature">
        <title>Global trends of whole-genome duplications revealed by the ciliate Paramecium tetraurelia.</title>
        <authorList>
            <consortium name="Genoscope"/>
            <person name="Aury J.-M."/>
            <person name="Jaillon O."/>
            <person name="Duret L."/>
            <person name="Noel B."/>
            <person name="Jubin C."/>
            <person name="Porcel B.M."/>
            <person name="Segurens B."/>
            <person name="Daubin V."/>
            <person name="Anthouard V."/>
            <person name="Aiach N."/>
            <person name="Arnaiz O."/>
            <person name="Billaut A."/>
            <person name="Beisson J."/>
            <person name="Blanc I."/>
            <person name="Bouhouche K."/>
            <person name="Camara F."/>
            <person name="Duharcourt S."/>
            <person name="Guigo R."/>
            <person name="Gogendeau D."/>
            <person name="Katinka M."/>
            <person name="Keller A.-M."/>
            <person name="Kissmehl R."/>
            <person name="Klotz C."/>
            <person name="Koll F."/>
            <person name="Le Moue A."/>
            <person name="Lepere C."/>
            <person name="Malinsky S."/>
            <person name="Nowacki M."/>
            <person name="Nowak J.K."/>
            <person name="Plattner H."/>
            <person name="Poulain J."/>
            <person name="Ruiz F."/>
            <person name="Serrano V."/>
            <person name="Zagulski M."/>
            <person name="Dessen P."/>
            <person name="Betermier M."/>
            <person name="Weissenbach J."/>
            <person name="Scarpelli C."/>
            <person name="Schachter V."/>
            <person name="Sperling L."/>
            <person name="Meyer E."/>
            <person name="Cohen J."/>
            <person name="Wincker P."/>
        </authorList>
    </citation>
    <scope>NUCLEOTIDE SEQUENCE [LARGE SCALE GENOMIC DNA]</scope>
    <source>
        <strain evidence="2 3">Stock d4-2</strain>
    </source>
</reference>
<name>A0BB73_PARTE</name>
<dbReference type="EMBL" id="CT867985">
    <property type="protein sequence ID" value="CAK55790.1"/>
    <property type="molecule type" value="Genomic_DNA"/>
</dbReference>
<dbReference type="RefSeq" id="XP_001423188.1">
    <property type="nucleotide sequence ID" value="XM_001423151.1"/>
</dbReference>
<accession>A0BB73</accession>
<dbReference type="InterPro" id="IPR036259">
    <property type="entry name" value="MFS_trans_sf"/>
</dbReference>